<dbReference type="PANTHER" id="PTHR39164:SF1">
    <property type="entry name" value="PROTEIN CCDC"/>
    <property type="match status" value="1"/>
</dbReference>
<keyword evidence="3" id="KW-1185">Reference proteome</keyword>
<dbReference type="Pfam" id="PF07301">
    <property type="entry name" value="DUF1453"/>
    <property type="match status" value="1"/>
</dbReference>
<dbReference type="AlphaFoldDB" id="A0A1N7P3T4"/>
<keyword evidence="1" id="KW-1133">Transmembrane helix</keyword>
<feature type="transmembrane region" description="Helical" evidence="1">
    <location>
        <begin position="62"/>
        <end position="87"/>
    </location>
</feature>
<organism evidence="2 3">
    <name type="scientific">Alicyclobacillus vulcanalis</name>
    <dbReference type="NCBI Taxonomy" id="252246"/>
    <lineage>
        <taxon>Bacteria</taxon>
        <taxon>Bacillati</taxon>
        <taxon>Bacillota</taxon>
        <taxon>Bacilli</taxon>
        <taxon>Bacillales</taxon>
        <taxon>Alicyclobacillaceae</taxon>
        <taxon>Alicyclobacillus</taxon>
    </lineage>
</organism>
<dbReference type="PANTHER" id="PTHR39164">
    <property type="entry name" value="PROTEIN CCDC"/>
    <property type="match status" value="1"/>
</dbReference>
<evidence type="ECO:0000313" key="3">
    <source>
        <dbReference type="Proteomes" id="UP000186156"/>
    </source>
</evidence>
<dbReference type="InterPro" id="IPR058247">
    <property type="entry name" value="DUF1453"/>
</dbReference>
<feature type="transmembrane region" description="Helical" evidence="1">
    <location>
        <begin position="6"/>
        <end position="27"/>
    </location>
</feature>
<evidence type="ECO:0000256" key="1">
    <source>
        <dbReference type="SAM" id="Phobius"/>
    </source>
</evidence>
<sequence>MNHSEVTTLIATVVAVVFAVTVIFVRLRASRRPTNARKILIPPLAMSTGFLMYVFPFTREPILYAVAAFLVGCLFSYPLIATSHFYVGEDGVYLKRSRAFIYILLGLLVVRIALHSLVERYVDVYQTGSLFFCLAFGMLVPWRIAMFVRYKRMMRELEASKSGAKTEQPAT</sequence>
<keyword evidence="1" id="KW-0472">Membrane</keyword>
<dbReference type="PIRSF" id="PIRSF021441">
    <property type="entry name" value="DUF1453"/>
    <property type="match status" value="1"/>
</dbReference>
<reference evidence="3" key="1">
    <citation type="submission" date="2017-01" db="EMBL/GenBank/DDBJ databases">
        <authorList>
            <person name="Varghese N."/>
            <person name="Submissions S."/>
        </authorList>
    </citation>
    <scope>NUCLEOTIDE SEQUENCE [LARGE SCALE GENOMIC DNA]</scope>
    <source>
        <strain evidence="3">DSM 16176</strain>
    </source>
</reference>
<proteinExistence type="predicted"/>
<dbReference type="Proteomes" id="UP000186156">
    <property type="component" value="Unassembled WGS sequence"/>
</dbReference>
<dbReference type="STRING" id="252246.SAMN05421799_11137"/>
<evidence type="ECO:0000313" key="2">
    <source>
        <dbReference type="EMBL" id="SIT05263.1"/>
    </source>
</evidence>
<dbReference type="InterPro" id="IPR031306">
    <property type="entry name" value="CcdC"/>
</dbReference>
<feature type="transmembrane region" description="Helical" evidence="1">
    <location>
        <begin position="124"/>
        <end position="145"/>
    </location>
</feature>
<name>A0A1N7P3T4_9BACL</name>
<accession>A0A1N7P3T4</accession>
<dbReference type="RefSeq" id="WP_076348464.1">
    <property type="nucleotide sequence ID" value="NZ_FTOO01000011.1"/>
</dbReference>
<protein>
    <submittedName>
        <fullName evidence="2">Membrane protein CcdC involved in cytochrome C biogenesis</fullName>
    </submittedName>
</protein>
<dbReference type="OrthoDB" id="120091at2"/>
<feature type="transmembrane region" description="Helical" evidence="1">
    <location>
        <begin position="99"/>
        <end position="118"/>
    </location>
</feature>
<feature type="transmembrane region" description="Helical" evidence="1">
    <location>
        <begin position="39"/>
        <end position="56"/>
    </location>
</feature>
<dbReference type="EMBL" id="FTOO01000011">
    <property type="protein sequence ID" value="SIT05263.1"/>
    <property type="molecule type" value="Genomic_DNA"/>
</dbReference>
<gene>
    <name evidence="2" type="ORF">SAMN05421799_11137</name>
</gene>
<keyword evidence="1" id="KW-0812">Transmembrane</keyword>